<evidence type="ECO:0000313" key="2">
    <source>
        <dbReference type="EMBL" id="KAE8670135.1"/>
    </source>
</evidence>
<accession>A0A6A2XTF2</accession>
<keyword evidence="1" id="KW-0472">Membrane</keyword>
<keyword evidence="2" id="KW-0378">Hydrolase</keyword>
<evidence type="ECO:0000313" key="3">
    <source>
        <dbReference type="Proteomes" id="UP000436088"/>
    </source>
</evidence>
<keyword evidence="1" id="KW-1133">Transmembrane helix</keyword>
<dbReference type="PANTHER" id="PTHR34656:SF1">
    <property type="entry name" value="PYRROLINE-5-CARBOXYLATE REDUCTASE"/>
    <property type="match status" value="1"/>
</dbReference>
<proteinExistence type="predicted"/>
<dbReference type="OrthoDB" id="1929829at2759"/>
<gene>
    <name evidence="2" type="ORF">F3Y22_tig00112206pilonHSYRG00317</name>
</gene>
<sequence length="183" mass="19628">MKQEQGQEAPPSTSVTSAPLPLLLPPPPPPSSSPYTLFLTIMSKRRTWVFLFVLVYAILLSSSWNSLKSILSWYKHVQAQPSSPSSGWPAVYASVLVGAVFGLLSMVAALAVAVPATLVTWITIVVLLAFFGKPKRTLVVEGRKITREIAGSVFKILLKEGNLVAAVCAVLGYYALVGKNSGE</sequence>
<dbReference type="AlphaFoldDB" id="A0A6A2XTF2"/>
<dbReference type="PANTHER" id="PTHR34656">
    <property type="entry name" value="PYRROLINE-5-CARBOXYLATE REDUCTASE"/>
    <property type="match status" value="1"/>
</dbReference>
<organism evidence="2 3">
    <name type="scientific">Hibiscus syriacus</name>
    <name type="common">Rose of Sharon</name>
    <dbReference type="NCBI Taxonomy" id="106335"/>
    <lineage>
        <taxon>Eukaryota</taxon>
        <taxon>Viridiplantae</taxon>
        <taxon>Streptophyta</taxon>
        <taxon>Embryophyta</taxon>
        <taxon>Tracheophyta</taxon>
        <taxon>Spermatophyta</taxon>
        <taxon>Magnoliopsida</taxon>
        <taxon>eudicotyledons</taxon>
        <taxon>Gunneridae</taxon>
        <taxon>Pentapetalae</taxon>
        <taxon>rosids</taxon>
        <taxon>malvids</taxon>
        <taxon>Malvales</taxon>
        <taxon>Malvaceae</taxon>
        <taxon>Malvoideae</taxon>
        <taxon>Hibiscus</taxon>
    </lineage>
</organism>
<dbReference type="Proteomes" id="UP000436088">
    <property type="component" value="Unassembled WGS sequence"/>
</dbReference>
<name>A0A6A2XTF2_HIBSY</name>
<feature type="transmembrane region" description="Helical" evidence="1">
    <location>
        <begin position="48"/>
        <end position="67"/>
    </location>
</feature>
<dbReference type="EMBL" id="VEPZ02001516">
    <property type="protein sequence ID" value="KAE8670135.1"/>
    <property type="molecule type" value="Genomic_DNA"/>
</dbReference>
<protein>
    <submittedName>
        <fullName evidence="2">Glycosyl hydrolase family 5 family protein</fullName>
    </submittedName>
</protein>
<dbReference type="GO" id="GO:0016787">
    <property type="term" value="F:hydrolase activity"/>
    <property type="evidence" value="ECO:0007669"/>
    <property type="project" value="UniProtKB-KW"/>
</dbReference>
<comment type="caution">
    <text evidence="2">The sequence shown here is derived from an EMBL/GenBank/DDBJ whole genome shotgun (WGS) entry which is preliminary data.</text>
</comment>
<keyword evidence="3" id="KW-1185">Reference proteome</keyword>
<keyword evidence="1" id="KW-0812">Transmembrane</keyword>
<evidence type="ECO:0000256" key="1">
    <source>
        <dbReference type="SAM" id="Phobius"/>
    </source>
</evidence>
<feature type="transmembrane region" description="Helical" evidence="1">
    <location>
        <begin position="153"/>
        <end position="176"/>
    </location>
</feature>
<reference evidence="2" key="1">
    <citation type="submission" date="2019-09" db="EMBL/GenBank/DDBJ databases">
        <title>Draft genome information of white flower Hibiscus syriacus.</title>
        <authorList>
            <person name="Kim Y.-M."/>
        </authorList>
    </citation>
    <scope>NUCLEOTIDE SEQUENCE [LARGE SCALE GENOMIC DNA]</scope>
    <source>
        <strain evidence="2">YM2019G1</strain>
    </source>
</reference>
<feature type="transmembrane region" description="Helical" evidence="1">
    <location>
        <begin position="88"/>
        <end position="107"/>
    </location>
</feature>
<feature type="transmembrane region" description="Helical" evidence="1">
    <location>
        <begin position="113"/>
        <end position="132"/>
    </location>
</feature>